<organism evidence="1 2">
    <name type="scientific">Desulfonema limicola</name>
    <dbReference type="NCBI Taxonomy" id="45656"/>
    <lineage>
        <taxon>Bacteria</taxon>
        <taxon>Pseudomonadati</taxon>
        <taxon>Thermodesulfobacteriota</taxon>
        <taxon>Desulfobacteria</taxon>
        <taxon>Desulfobacterales</taxon>
        <taxon>Desulfococcaceae</taxon>
        <taxon>Desulfonema</taxon>
    </lineage>
</organism>
<dbReference type="InterPro" id="IPR005358">
    <property type="entry name" value="Puta_zinc/iron-chelating_dom"/>
</dbReference>
<proteinExistence type="predicted"/>
<keyword evidence="2" id="KW-1185">Reference proteome</keyword>
<evidence type="ECO:0000313" key="2">
    <source>
        <dbReference type="Proteomes" id="UP000663720"/>
    </source>
</evidence>
<sequence>MNLDLLNPFFKQYEELLKTADTIFDKVKSDFPDCVKCHEKCSDCCHALFDLTLIEALYINHHFNEKYKGEKHQALTEKADKADRQIYKIKKKAYKDLEAGKKEDDILAEIAEERVRCPLLNELEMCDLYEHRPITCRFYGIPTSIAGKGHTCGKSAFQKGNLYPTVNLDIIQKKLYDLSDQIVKAMQSKYIRLSEMIIPLSMAMITSYDDEYLGIKE</sequence>
<dbReference type="Proteomes" id="UP000663720">
    <property type="component" value="Chromosome"/>
</dbReference>
<dbReference type="RefSeq" id="WP_207690027.1">
    <property type="nucleotide sequence ID" value="NZ_CP061799.1"/>
</dbReference>
<gene>
    <name evidence="1" type="ORF">dnl_03440</name>
</gene>
<protein>
    <submittedName>
        <fullName evidence="1">Zinc- or iron-chelating domain-containing protein</fullName>
    </submittedName>
</protein>
<dbReference type="AlphaFoldDB" id="A0A975B3J1"/>
<evidence type="ECO:0000313" key="1">
    <source>
        <dbReference type="EMBL" id="QTA78130.1"/>
    </source>
</evidence>
<reference evidence="1" key="1">
    <citation type="journal article" date="2021" name="Microb. Physiol.">
        <title>Proteogenomic Insights into the Physiology of Marine, Sulfate-Reducing, Filamentous Desulfonema limicola and Desulfonema magnum.</title>
        <authorList>
            <person name="Schnaars V."/>
            <person name="Wohlbrand L."/>
            <person name="Scheve S."/>
            <person name="Hinrichs C."/>
            <person name="Reinhardt R."/>
            <person name="Rabus R."/>
        </authorList>
    </citation>
    <scope>NUCLEOTIDE SEQUENCE</scope>
    <source>
        <strain evidence="1">5ac10</strain>
    </source>
</reference>
<name>A0A975B3J1_9BACT</name>
<dbReference type="Pfam" id="PF03692">
    <property type="entry name" value="CxxCxxCC"/>
    <property type="match status" value="1"/>
</dbReference>
<accession>A0A975B3J1</accession>
<dbReference type="KEGG" id="dli:dnl_03440"/>
<dbReference type="EMBL" id="CP061799">
    <property type="protein sequence ID" value="QTA78130.1"/>
    <property type="molecule type" value="Genomic_DNA"/>
</dbReference>